<gene>
    <name evidence="2" type="ORF">NDU88_005128</name>
</gene>
<accession>A0AAV7UHX1</accession>
<comment type="caution">
    <text evidence="2">The sequence shown here is derived from an EMBL/GenBank/DDBJ whole genome shotgun (WGS) entry which is preliminary data.</text>
</comment>
<keyword evidence="3" id="KW-1185">Reference proteome</keyword>
<proteinExistence type="predicted"/>
<protein>
    <submittedName>
        <fullName evidence="2">Uncharacterized protein</fullName>
    </submittedName>
</protein>
<evidence type="ECO:0000256" key="1">
    <source>
        <dbReference type="SAM" id="MobiDB-lite"/>
    </source>
</evidence>
<name>A0AAV7UHX1_PLEWA</name>
<feature type="compositionally biased region" description="Basic and acidic residues" evidence="1">
    <location>
        <begin position="88"/>
        <end position="110"/>
    </location>
</feature>
<dbReference type="AlphaFoldDB" id="A0AAV7UHX1"/>
<reference evidence="2" key="1">
    <citation type="journal article" date="2022" name="bioRxiv">
        <title>Sequencing and chromosome-scale assembly of the giantPleurodeles waltlgenome.</title>
        <authorList>
            <person name="Brown T."/>
            <person name="Elewa A."/>
            <person name="Iarovenko S."/>
            <person name="Subramanian E."/>
            <person name="Araus A.J."/>
            <person name="Petzold A."/>
            <person name="Susuki M."/>
            <person name="Suzuki K.-i.T."/>
            <person name="Hayashi T."/>
            <person name="Toyoda A."/>
            <person name="Oliveira C."/>
            <person name="Osipova E."/>
            <person name="Leigh N.D."/>
            <person name="Simon A."/>
            <person name="Yun M.H."/>
        </authorList>
    </citation>
    <scope>NUCLEOTIDE SEQUENCE</scope>
    <source>
        <strain evidence="2">20211129_DDA</strain>
        <tissue evidence="2">Liver</tissue>
    </source>
</reference>
<sequence>MEGSKDGERQQQEERGDPSKEEDTKEVRGDAKKLQQDGRDYVRVNGKEQRVKAGAARGEPDTRTPSHVPGWTCLHKVQSNFSKGTPIETRRMGRGKGEDKGYQPYKEKVNEVGGKGDTPD</sequence>
<dbReference type="EMBL" id="JANPWB010000005">
    <property type="protein sequence ID" value="KAJ1188367.1"/>
    <property type="molecule type" value="Genomic_DNA"/>
</dbReference>
<feature type="region of interest" description="Disordered" evidence="1">
    <location>
        <begin position="1"/>
        <end position="120"/>
    </location>
</feature>
<organism evidence="2 3">
    <name type="scientific">Pleurodeles waltl</name>
    <name type="common">Iberian ribbed newt</name>
    <dbReference type="NCBI Taxonomy" id="8319"/>
    <lineage>
        <taxon>Eukaryota</taxon>
        <taxon>Metazoa</taxon>
        <taxon>Chordata</taxon>
        <taxon>Craniata</taxon>
        <taxon>Vertebrata</taxon>
        <taxon>Euteleostomi</taxon>
        <taxon>Amphibia</taxon>
        <taxon>Batrachia</taxon>
        <taxon>Caudata</taxon>
        <taxon>Salamandroidea</taxon>
        <taxon>Salamandridae</taxon>
        <taxon>Pleurodelinae</taxon>
        <taxon>Pleurodeles</taxon>
    </lineage>
</organism>
<dbReference type="Proteomes" id="UP001066276">
    <property type="component" value="Chromosome 3_1"/>
</dbReference>
<feature type="compositionally biased region" description="Basic and acidic residues" evidence="1">
    <location>
        <begin position="1"/>
        <end position="51"/>
    </location>
</feature>
<evidence type="ECO:0000313" key="2">
    <source>
        <dbReference type="EMBL" id="KAJ1188367.1"/>
    </source>
</evidence>
<evidence type="ECO:0000313" key="3">
    <source>
        <dbReference type="Proteomes" id="UP001066276"/>
    </source>
</evidence>